<dbReference type="AlphaFoldDB" id="A0A7X6R3Y3"/>
<dbReference type="Gene3D" id="3.40.50.1110">
    <property type="entry name" value="SGNH hydrolase"/>
    <property type="match status" value="1"/>
</dbReference>
<feature type="signal peptide" evidence="3">
    <location>
        <begin position="1"/>
        <end position="31"/>
    </location>
</feature>
<feature type="chain" id="PRO_5031485705" evidence="3">
    <location>
        <begin position="32"/>
        <end position="300"/>
    </location>
</feature>
<dbReference type="InterPro" id="IPR037460">
    <property type="entry name" value="SEST-like"/>
</dbReference>
<gene>
    <name evidence="5" type="ORF">HGB38_17160</name>
</gene>
<dbReference type="CDD" id="cd01823">
    <property type="entry name" value="SEST_like"/>
    <property type="match status" value="1"/>
</dbReference>
<dbReference type="PANTHER" id="PTHR37981:SF1">
    <property type="entry name" value="SGNH HYDROLASE-TYPE ESTERASE DOMAIN-CONTAINING PROTEIN"/>
    <property type="match status" value="1"/>
</dbReference>
<feature type="domain" description="SGNH hydrolase-type esterase" evidence="4">
    <location>
        <begin position="43"/>
        <end position="288"/>
    </location>
</feature>
<name>A0A7X6R3Y3_9NOCA</name>
<feature type="active site" description="Nucleophile" evidence="1">
    <location>
        <position position="47"/>
    </location>
</feature>
<evidence type="ECO:0000256" key="3">
    <source>
        <dbReference type="SAM" id="SignalP"/>
    </source>
</evidence>
<dbReference type="PANTHER" id="PTHR37981">
    <property type="entry name" value="LIPASE 2"/>
    <property type="match status" value="1"/>
</dbReference>
<feature type="disulfide bond" evidence="2">
    <location>
        <begin position="144"/>
        <end position="156"/>
    </location>
</feature>
<proteinExistence type="predicted"/>
<reference evidence="5 6" key="1">
    <citation type="submission" date="2020-04" db="EMBL/GenBank/DDBJ databases">
        <title>MicrobeNet Type strains.</title>
        <authorList>
            <person name="Nicholson A.C."/>
        </authorList>
    </citation>
    <scope>NUCLEOTIDE SEQUENCE [LARGE SCALE GENOMIC DNA]</scope>
    <source>
        <strain evidence="5 6">DSM 44956</strain>
    </source>
</reference>
<keyword evidence="2" id="KW-1015">Disulfide bond</keyword>
<evidence type="ECO:0000256" key="2">
    <source>
        <dbReference type="PIRSR" id="PIRSR637460-2"/>
    </source>
</evidence>
<evidence type="ECO:0000313" key="6">
    <source>
        <dbReference type="Proteomes" id="UP000540698"/>
    </source>
</evidence>
<feature type="active site" evidence="1">
    <location>
        <position position="281"/>
    </location>
</feature>
<organism evidence="5 6">
    <name type="scientific">Nocardia gamkensis</name>
    <dbReference type="NCBI Taxonomy" id="352869"/>
    <lineage>
        <taxon>Bacteria</taxon>
        <taxon>Bacillati</taxon>
        <taxon>Actinomycetota</taxon>
        <taxon>Actinomycetes</taxon>
        <taxon>Mycobacteriales</taxon>
        <taxon>Nocardiaceae</taxon>
        <taxon>Nocardia</taxon>
    </lineage>
</organism>
<dbReference type="GO" id="GO:0004806">
    <property type="term" value="F:triacylglycerol lipase activity"/>
    <property type="evidence" value="ECO:0007669"/>
    <property type="project" value="TreeGrafter"/>
</dbReference>
<dbReference type="EMBL" id="JAAXOS010000008">
    <property type="protein sequence ID" value="NKY27940.1"/>
    <property type="molecule type" value="Genomic_DNA"/>
</dbReference>
<sequence>MSVTRLLGSRSAAALGACLATILGFPAATHAAPAGDVRSVYVAMGDSFSAGVGIAPMSSSSAVPGFCLRSEVNYPTLVARALAVTEFRDVTCGGATTDHLGGSQRGLAGDAAAPQYDALTPDTTLVSLGIGGNDIGLVQLAASCINPLPQPFGQACAANNTFGGRDLIGERIDTFAPTYATVIGEIRRRAPHARIVLVGYPTGIRDGGCPGVQPAWADDANYLQAKIDRLNTVMAEQADRQNAIFVDLAPSTRGHDACAPPAASWMVGVIPTSADALVPLHPNAAGHENTARQVLAALGD</sequence>
<evidence type="ECO:0000259" key="4">
    <source>
        <dbReference type="Pfam" id="PF13472"/>
    </source>
</evidence>
<keyword evidence="6" id="KW-1185">Reference proteome</keyword>
<dbReference type="SUPFAM" id="SSF52266">
    <property type="entry name" value="SGNH hydrolase"/>
    <property type="match status" value="1"/>
</dbReference>
<protein>
    <submittedName>
        <fullName evidence="5">SGNH/GDSL hydrolase family protein</fullName>
    </submittedName>
</protein>
<evidence type="ECO:0000256" key="1">
    <source>
        <dbReference type="PIRSR" id="PIRSR637460-1"/>
    </source>
</evidence>
<evidence type="ECO:0000313" key="5">
    <source>
        <dbReference type="EMBL" id="NKY27940.1"/>
    </source>
</evidence>
<dbReference type="InterPro" id="IPR013830">
    <property type="entry name" value="SGNH_hydro"/>
</dbReference>
<dbReference type="GO" id="GO:0019433">
    <property type="term" value="P:triglyceride catabolic process"/>
    <property type="evidence" value="ECO:0007669"/>
    <property type="project" value="TreeGrafter"/>
</dbReference>
<keyword evidence="5" id="KW-0378">Hydrolase</keyword>
<dbReference type="Proteomes" id="UP000540698">
    <property type="component" value="Unassembled WGS sequence"/>
</dbReference>
<keyword evidence="3" id="KW-0732">Signal</keyword>
<feature type="disulfide bond" evidence="2">
    <location>
        <begin position="67"/>
        <end position="92"/>
    </location>
</feature>
<dbReference type="Pfam" id="PF13472">
    <property type="entry name" value="Lipase_GDSL_2"/>
    <property type="match status" value="1"/>
</dbReference>
<accession>A0A7X6R3Y3</accession>
<feature type="disulfide bond" evidence="2">
    <location>
        <begin position="209"/>
        <end position="258"/>
    </location>
</feature>
<dbReference type="InterPro" id="IPR036514">
    <property type="entry name" value="SGNH_hydro_sf"/>
</dbReference>
<comment type="caution">
    <text evidence="5">The sequence shown here is derived from an EMBL/GenBank/DDBJ whole genome shotgun (WGS) entry which is preliminary data.</text>
</comment>